<feature type="region of interest" description="Disordered" evidence="1">
    <location>
        <begin position="1"/>
        <end position="34"/>
    </location>
</feature>
<evidence type="ECO:0000256" key="1">
    <source>
        <dbReference type="SAM" id="MobiDB-lite"/>
    </source>
</evidence>
<keyword evidence="3" id="KW-1185">Reference proteome</keyword>
<dbReference type="AlphaFoldDB" id="A0AAD4QUL5"/>
<dbReference type="Proteomes" id="UP001201812">
    <property type="component" value="Unassembled WGS sequence"/>
</dbReference>
<comment type="caution">
    <text evidence="2">The sequence shown here is derived from an EMBL/GenBank/DDBJ whole genome shotgun (WGS) entry which is preliminary data.</text>
</comment>
<accession>A0AAD4QUL5</accession>
<evidence type="ECO:0000313" key="3">
    <source>
        <dbReference type="Proteomes" id="UP001201812"/>
    </source>
</evidence>
<evidence type="ECO:0000313" key="2">
    <source>
        <dbReference type="EMBL" id="KAI1702253.1"/>
    </source>
</evidence>
<reference evidence="2" key="1">
    <citation type="submission" date="2022-01" db="EMBL/GenBank/DDBJ databases">
        <title>Genome Sequence Resource for Two Populations of Ditylenchus destructor, the Migratory Endoparasitic Phytonematode.</title>
        <authorList>
            <person name="Zhang H."/>
            <person name="Lin R."/>
            <person name="Xie B."/>
        </authorList>
    </citation>
    <scope>NUCLEOTIDE SEQUENCE</scope>
    <source>
        <strain evidence="2">BazhouSP</strain>
    </source>
</reference>
<protein>
    <submittedName>
        <fullName evidence="2">Uncharacterized protein</fullName>
    </submittedName>
</protein>
<sequence>MDSTGTAQDATIVDPTRSSAAHDTVEQPMEEVEDDNVSDIAFNANRRASLNTDVALTAFRADNCQVEIIAQGKEELSGN</sequence>
<gene>
    <name evidence="2" type="ORF">DdX_15591</name>
</gene>
<organism evidence="2 3">
    <name type="scientific">Ditylenchus destructor</name>
    <dbReference type="NCBI Taxonomy" id="166010"/>
    <lineage>
        <taxon>Eukaryota</taxon>
        <taxon>Metazoa</taxon>
        <taxon>Ecdysozoa</taxon>
        <taxon>Nematoda</taxon>
        <taxon>Chromadorea</taxon>
        <taxon>Rhabditida</taxon>
        <taxon>Tylenchina</taxon>
        <taxon>Tylenchomorpha</taxon>
        <taxon>Sphaerularioidea</taxon>
        <taxon>Anguinidae</taxon>
        <taxon>Anguininae</taxon>
        <taxon>Ditylenchus</taxon>
    </lineage>
</organism>
<proteinExistence type="predicted"/>
<dbReference type="EMBL" id="JAKKPZ010000102">
    <property type="protein sequence ID" value="KAI1702253.1"/>
    <property type="molecule type" value="Genomic_DNA"/>
</dbReference>
<name>A0AAD4QUL5_9BILA</name>